<sequence>MLLSSIVILFGLCTTRISANAVPPNIDIKARLIEELQHDGVIMDNYCEFRLDAATFKKAAIAKDAVNGHVQQLSEDIEPLRKKINGLVDVLFEHKDAGVQIDSLVEALIEFSKTVLVNELQLLQNFELWILEDKTKVLNNTKCFDADHVEQMNNDMVIGCGNGELELDANKVCRSLIKFQTALNHLYECRDQTGACEAMHSKSESAITASLDEFESLYADTPEGLRSEEEKHALCLLLALSLTASDKTNTAHNYATCILDDLNQSATNQD</sequence>
<organism evidence="2">
    <name type="scientific">Simulium nigrimanum</name>
    <name type="common">Black fly</name>
    <dbReference type="NCBI Taxonomy" id="683695"/>
    <lineage>
        <taxon>Eukaryota</taxon>
        <taxon>Metazoa</taxon>
        <taxon>Ecdysozoa</taxon>
        <taxon>Arthropoda</taxon>
        <taxon>Hexapoda</taxon>
        <taxon>Insecta</taxon>
        <taxon>Pterygota</taxon>
        <taxon>Neoptera</taxon>
        <taxon>Endopterygota</taxon>
        <taxon>Diptera</taxon>
        <taxon>Nematocera</taxon>
        <taxon>Chironomoidea</taxon>
        <taxon>Simuliidae</taxon>
        <taxon>Simulium</taxon>
    </lineage>
</organism>
<protein>
    <submittedName>
        <fullName evidence="2">Hypothetical secreted protein</fullName>
    </submittedName>
</protein>
<proteinExistence type="evidence at transcript level"/>
<feature type="signal peptide" evidence="1">
    <location>
        <begin position="1"/>
        <end position="21"/>
    </location>
</feature>
<feature type="chain" id="PRO_5003021807" evidence="1">
    <location>
        <begin position="22"/>
        <end position="270"/>
    </location>
</feature>
<dbReference type="EMBL" id="EZ419959">
    <property type="protein sequence ID" value="ACZ28314.1"/>
    <property type="molecule type" value="mRNA"/>
</dbReference>
<accession>D1FQ59</accession>
<reference evidence="2" key="1">
    <citation type="submission" date="2009-10" db="EMBL/GenBank/DDBJ databases">
        <title>An Insight into the Sialotranscriptome of Simulium nigrimanum, a Black Fly Associated with Fogo Selvagem in South America.</title>
        <authorList>
            <person name="Ribeiro J.M.C."/>
            <person name="Valenzuela J.G."/>
            <person name="Pham V.M."/>
            <person name="Kleeman L."/>
            <person name="Barbian K.D."/>
            <person name="Favreau A.J."/>
            <person name="Eaton D.P."/>
            <person name="Aoki V."/>
            <person name="Hans-Filho G."/>
            <person name="Rivitti E.A."/>
            <person name="Diaz L.A."/>
        </authorList>
    </citation>
    <scope>NUCLEOTIDE SEQUENCE</scope>
    <source>
        <tissue evidence="2">Salivary glands</tissue>
    </source>
</reference>
<evidence type="ECO:0000313" key="2">
    <source>
        <dbReference type="EMBL" id="ACZ28314.1"/>
    </source>
</evidence>
<evidence type="ECO:0000256" key="1">
    <source>
        <dbReference type="SAM" id="SignalP"/>
    </source>
</evidence>
<dbReference type="AlphaFoldDB" id="D1FQ59"/>
<name>D1FQ59_SIMNI</name>
<keyword evidence="1" id="KW-0732">Signal</keyword>